<dbReference type="AlphaFoldDB" id="A0A7C9VYF2"/>
<reference evidence="2 3" key="1">
    <citation type="submission" date="2020-03" db="EMBL/GenBank/DDBJ databases">
        <title>Isolation and identification of active actinomycetes.</title>
        <authorList>
            <person name="Sun X."/>
        </authorList>
    </citation>
    <scope>NUCLEOTIDE SEQUENCE [LARGE SCALE GENOMIC DNA]</scope>
    <source>
        <strain evidence="2 3">NEAU-D13</strain>
    </source>
</reference>
<evidence type="ECO:0000256" key="1">
    <source>
        <dbReference type="SAM" id="SignalP"/>
    </source>
</evidence>
<dbReference type="RefSeq" id="WP_166054029.1">
    <property type="nucleotide sequence ID" value="NZ_JAAMPJ010000015.1"/>
</dbReference>
<organism evidence="2 3">
    <name type="scientific">Lentzea alba</name>
    <dbReference type="NCBI Taxonomy" id="2714351"/>
    <lineage>
        <taxon>Bacteria</taxon>
        <taxon>Bacillati</taxon>
        <taxon>Actinomycetota</taxon>
        <taxon>Actinomycetes</taxon>
        <taxon>Pseudonocardiales</taxon>
        <taxon>Pseudonocardiaceae</taxon>
        <taxon>Lentzea</taxon>
    </lineage>
</organism>
<feature type="chain" id="PRO_5028893882" description="Secreted protein" evidence="1">
    <location>
        <begin position="28"/>
        <end position="137"/>
    </location>
</feature>
<dbReference type="EMBL" id="JAAMPJ010000015">
    <property type="protein sequence ID" value="NGY65215.1"/>
    <property type="molecule type" value="Genomic_DNA"/>
</dbReference>
<comment type="caution">
    <text evidence="2">The sequence shown here is derived from an EMBL/GenBank/DDBJ whole genome shotgun (WGS) entry which is preliminary data.</text>
</comment>
<protein>
    <recommendedName>
        <fullName evidence="4">Secreted protein</fullName>
    </recommendedName>
</protein>
<dbReference type="Proteomes" id="UP000481360">
    <property type="component" value="Unassembled WGS sequence"/>
</dbReference>
<name>A0A7C9VYF2_9PSEU</name>
<proteinExistence type="predicted"/>
<keyword evidence="3" id="KW-1185">Reference proteome</keyword>
<gene>
    <name evidence="2" type="ORF">G7043_40590</name>
</gene>
<evidence type="ECO:0008006" key="4">
    <source>
        <dbReference type="Google" id="ProtNLM"/>
    </source>
</evidence>
<feature type="signal peptide" evidence="1">
    <location>
        <begin position="1"/>
        <end position="27"/>
    </location>
</feature>
<evidence type="ECO:0000313" key="3">
    <source>
        <dbReference type="Proteomes" id="UP000481360"/>
    </source>
</evidence>
<evidence type="ECO:0000313" key="2">
    <source>
        <dbReference type="EMBL" id="NGY65215.1"/>
    </source>
</evidence>
<sequence length="137" mass="14714">MRKRARLAFTAVVVGVLGIVAPQAASADTATCSKRVLNTDGTTKYEGCAGLAYFMSYGDHLMVDDRFADGFPAVVQWWRSDGTGPFEAWNREGSAGPDVKAPTGDIPEGDWIFYKVCIGSAGEIFRDTCSDGVTDYA</sequence>
<accession>A0A7C9VYF2</accession>
<keyword evidence="1" id="KW-0732">Signal</keyword>